<feature type="transmembrane region" description="Helical" evidence="8">
    <location>
        <begin position="305"/>
        <end position="324"/>
    </location>
</feature>
<sequence>MTRGVPEPRRESRRGAGASGPRGLPRDFWLLWIAAAVSGLGDGLELSAFPLLATEWTGDPVLVAAAAAAAQAPWLFLGLPVGGLVDRWDRRAVLLIADGCRALLVAALAVAVASGRGSIWLLLVVLFALGSAQIFFDTSVQAVIPAVVGSGSLVRANSLLQGSSTVLVQFTGPAAGAALFAVAHWLPAGIDAVSYLLGVLLLAGVRGRFRPARPSSPEETPSLRHSVAEGLRWLRDDPVVRVLSLATVLLGMGSAAAWGVMVLLARHRWHLDGSGYGLLLTAGALGGVAGSLIAAPLARRVPNRLLPACSAAGSAVAFGLLAVARSAVVAAILLAFNGLMVVVWNVVTVSERQARIPDALTGRVTAAYRVLAWGSMPLGGLLGGASASVLGLRSAVLLAALLLALAALLAGAGLAPLGTGASRGSPRRTAERTAQGSADQR</sequence>
<feature type="transmembrane region" description="Helical" evidence="8">
    <location>
        <begin position="330"/>
        <end position="349"/>
    </location>
</feature>
<evidence type="ECO:0000313" key="9">
    <source>
        <dbReference type="EMBL" id="MBL1106954.1"/>
    </source>
</evidence>
<keyword evidence="3" id="KW-1003">Cell membrane</keyword>
<dbReference type="CDD" id="cd06173">
    <property type="entry name" value="MFS_MefA_like"/>
    <property type="match status" value="1"/>
</dbReference>
<comment type="caution">
    <text evidence="9">The sequence shown here is derived from an EMBL/GenBank/DDBJ whole genome shotgun (WGS) entry which is preliminary data.</text>
</comment>
<reference evidence="9 10" key="1">
    <citation type="submission" date="2021-01" db="EMBL/GenBank/DDBJ databases">
        <title>WGS of actinomycetes isolated from Thailand.</title>
        <authorList>
            <person name="Thawai C."/>
        </authorList>
    </citation>
    <scope>NUCLEOTIDE SEQUENCE [LARGE SCALE GENOMIC DNA]</scope>
    <source>
        <strain evidence="9 10">CH5-8</strain>
    </source>
</reference>
<feature type="transmembrane region" description="Helical" evidence="8">
    <location>
        <begin position="242"/>
        <end position="264"/>
    </location>
</feature>
<evidence type="ECO:0000256" key="1">
    <source>
        <dbReference type="ARBA" id="ARBA00004651"/>
    </source>
</evidence>
<dbReference type="PANTHER" id="PTHR23513:SF6">
    <property type="entry name" value="MAJOR FACILITATOR SUPERFAMILY ASSOCIATED DOMAIN-CONTAINING PROTEIN"/>
    <property type="match status" value="1"/>
</dbReference>
<feature type="transmembrane region" description="Helical" evidence="8">
    <location>
        <begin position="61"/>
        <end position="85"/>
    </location>
</feature>
<evidence type="ECO:0000256" key="8">
    <source>
        <dbReference type="SAM" id="Phobius"/>
    </source>
</evidence>
<evidence type="ECO:0000256" key="7">
    <source>
        <dbReference type="SAM" id="MobiDB-lite"/>
    </source>
</evidence>
<gene>
    <name evidence="9" type="ORF">JK361_20495</name>
</gene>
<keyword evidence="2" id="KW-0813">Transport</keyword>
<feature type="region of interest" description="Disordered" evidence="7">
    <location>
        <begin position="420"/>
        <end position="441"/>
    </location>
</feature>
<dbReference type="InterPro" id="IPR036259">
    <property type="entry name" value="MFS_trans_sf"/>
</dbReference>
<evidence type="ECO:0000256" key="5">
    <source>
        <dbReference type="ARBA" id="ARBA00022989"/>
    </source>
</evidence>
<dbReference type="RefSeq" id="WP_201820408.1">
    <property type="nucleotide sequence ID" value="NZ_JAERRH010000007.1"/>
</dbReference>
<dbReference type="Pfam" id="PF05977">
    <property type="entry name" value="MFS_3"/>
    <property type="match status" value="1"/>
</dbReference>
<evidence type="ECO:0000256" key="2">
    <source>
        <dbReference type="ARBA" id="ARBA00022448"/>
    </source>
</evidence>
<dbReference type="EMBL" id="JAERRH010000007">
    <property type="protein sequence ID" value="MBL1106954.1"/>
    <property type="molecule type" value="Genomic_DNA"/>
</dbReference>
<organism evidence="9 10">
    <name type="scientific">Streptomyces musisoli</name>
    <dbReference type="NCBI Taxonomy" id="2802280"/>
    <lineage>
        <taxon>Bacteria</taxon>
        <taxon>Bacillati</taxon>
        <taxon>Actinomycetota</taxon>
        <taxon>Actinomycetes</taxon>
        <taxon>Kitasatosporales</taxon>
        <taxon>Streptomycetaceae</taxon>
        <taxon>Streptomyces</taxon>
    </lineage>
</organism>
<dbReference type="Gene3D" id="1.20.1250.20">
    <property type="entry name" value="MFS general substrate transporter like domains"/>
    <property type="match status" value="1"/>
</dbReference>
<dbReference type="Proteomes" id="UP000621386">
    <property type="component" value="Unassembled WGS sequence"/>
</dbReference>
<keyword evidence="6 8" id="KW-0472">Membrane</keyword>
<keyword evidence="5 8" id="KW-1133">Transmembrane helix</keyword>
<dbReference type="SUPFAM" id="SSF103473">
    <property type="entry name" value="MFS general substrate transporter"/>
    <property type="match status" value="1"/>
</dbReference>
<feature type="transmembrane region" description="Helical" evidence="8">
    <location>
        <begin position="276"/>
        <end position="298"/>
    </location>
</feature>
<dbReference type="InterPro" id="IPR010290">
    <property type="entry name" value="TM_effector"/>
</dbReference>
<accession>A0ABS1P3L5</accession>
<comment type="subcellular location">
    <subcellularLocation>
        <location evidence="1">Cell membrane</location>
        <topology evidence="1">Multi-pass membrane protein</topology>
    </subcellularLocation>
</comment>
<feature type="transmembrane region" description="Helical" evidence="8">
    <location>
        <begin position="370"/>
        <end position="390"/>
    </location>
</feature>
<feature type="compositionally biased region" description="Polar residues" evidence="7">
    <location>
        <begin position="432"/>
        <end position="441"/>
    </location>
</feature>
<dbReference type="PANTHER" id="PTHR23513">
    <property type="entry name" value="INTEGRAL MEMBRANE EFFLUX PROTEIN-RELATED"/>
    <property type="match status" value="1"/>
</dbReference>
<feature type="transmembrane region" description="Helical" evidence="8">
    <location>
        <begin position="29"/>
        <end position="49"/>
    </location>
</feature>
<feature type="region of interest" description="Disordered" evidence="7">
    <location>
        <begin position="1"/>
        <end position="21"/>
    </location>
</feature>
<feature type="transmembrane region" description="Helical" evidence="8">
    <location>
        <begin position="192"/>
        <end position="209"/>
    </location>
</feature>
<name>A0ABS1P3L5_9ACTN</name>
<evidence type="ECO:0000256" key="6">
    <source>
        <dbReference type="ARBA" id="ARBA00023136"/>
    </source>
</evidence>
<evidence type="ECO:0000256" key="3">
    <source>
        <dbReference type="ARBA" id="ARBA00022475"/>
    </source>
</evidence>
<proteinExistence type="predicted"/>
<feature type="compositionally biased region" description="Basic and acidic residues" evidence="7">
    <location>
        <begin position="1"/>
        <end position="14"/>
    </location>
</feature>
<protein>
    <submittedName>
        <fullName evidence="9">MFS transporter</fullName>
    </submittedName>
</protein>
<keyword evidence="4 8" id="KW-0812">Transmembrane</keyword>
<keyword evidence="10" id="KW-1185">Reference proteome</keyword>
<evidence type="ECO:0000256" key="4">
    <source>
        <dbReference type="ARBA" id="ARBA00022692"/>
    </source>
</evidence>
<feature type="transmembrane region" description="Helical" evidence="8">
    <location>
        <begin position="396"/>
        <end position="418"/>
    </location>
</feature>
<evidence type="ECO:0000313" key="10">
    <source>
        <dbReference type="Proteomes" id="UP000621386"/>
    </source>
</evidence>